<dbReference type="Proteomes" id="UP001246858">
    <property type="component" value="Unassembled WGS sequence"/>
</dbReference>
<proteinExistence type="predicted"/>
<organism evidence="1 2">
    <name type="scientific">Pedobacter africanus</name>
    <dbReference type="NCBI Taxonomy" id="151894"/>
    <lineage>
        <taxon>Bacteria</taxon>
        <taxon>Pseudomonadati</taxon>
        <taxon>Bacteroidota</taxon>
        <taxon>Sphingobacteriia</taxon>
        <taxon>Sphingobacteriales</taxon>
        <taxon>Sphingobacteriaceae</taxon>
        <taxon>Pedobacter</taxon>
    </lineage>
</organism>
<sequence length="869" mass="99326">MHFKKVLLFTLVVVATFSAAKAQLSPAKDSITIAVAPEYNSVGAFHRFWLGESYRRIWATPVKLRIIDLQKEKGGLSIVKLGGGMQTRSLRLVDPTGKEWALRTVQKYPEQGMAENLRATIAKDIAQDQVSTNHPFASLVVPTLATALGIPHSKPEIVYVGDDPGLKEYRKDFANAVYLIEERSPFEKETDNTEKAQRKIQQNNDTRADQRLTLRARMLDFLLGDWDRHEDNWRWLAEKDKGETTYIPVPRDRDKVFYKTTGVFPWVLTHQWLKTHLQPYSDNIRDVDHWSFNERYFDRYFLNELSEKDWKEEAVYVQQKLSNELILQAFKQMPDTIFKLDGAELIHNFTSRKNRLDSLTQHYYRFLSTHVDIPASAKKEIFKVKNLDNGDVEISIHNINKEGKQGRLVYKRIFDQHITKELRLFGIDGEDTFTVEGASSSKIRVRLIGGAAANQYQVAAEVKNKPFIYDRPDSANRFPARSAAKFRLSNDSLVNRFDKNSFLYDRTGVLFNGGYNIDQGIQIGLGYVIEKQGFRKSPYARKHEFWANYNSGRRSFILDYVSDFKKAIGNNDLTIHANLLGPNNLSNFFGLGNNTENIDHDFDEEEGDDHGEREEREDGISYYRNRYDYLNADIKLGRQLARHLRLEAGVLLSYYTSTASGNRERFFNEYNAANPEQDIFGDKWYGGFVAGLVYDSRDNVAIPKKGIFWKTSLIAQHRLDKTGDKYGAITSELRFYINPGKSGFVIANRTGGGTTIGDPTFFQRMQLGGVNSLRGFNSKRFTGTSMFYNNLDLRLKLFNFTSYLVPGTVGMLGFTDVGRVWEKGEQSGRWHQGYGGGLYVMPGEVILLQASVGASKETSMLYLSVGFNF</sequence>
<evidence type="ECO:0000313" key="2">
    <source>
        <dbReference type="Proteomes" id="UP001246858"/>
    </source>
</evidence>
<keyword evidence="2" id="KW-1185">Reference proteome</keyword>
<name>A0ACC6KRM6_9SPHI</name>
<gene>
    <name evidence="1" type="ORF">J2X78_000325</name>
</gene>
<accession>A0ACC6KRM6</accession>
<evidence type="ECO:0000313" key="1">
    <source>
        <dbReference type="EMBL" id="MDR6781773.1"/>
    </source>
</evidence>
<dbReference type="EMBL" id="JAVDTF010000001">
    <property type="protein sequence ID" value="MDR6781773.1"/>
    <property type="molecule type" value="Genomic_DNA"/>
</dbReference>
<protein>
    <submittedName>
        <fullName evidence="1">Uncharacterized protein</fullName>
    </submittedName>
</protein>
<reference evidence="1" key="1">
    <citation type="submission" date="2023-07" db="EMBL/GenBank/DDBJ databases">
        <title>Sorghum-associated microbial communities from plants grown in Nebraska, USA.</title>
        <authorList>
            <person name="Schachtman D."/>
        </authorList>
    </citation>
    <scope>NUCLEOTIDE SEQUENCE</scope>
    <source>
        <strain evidence="1">2697</strain>
    </source>
</reference>
<comment type="caution">
    <text evidence="1">The sequence shown here is derived from an EMBL/GenBank/DDBJ whole genome shotgun (WGS) entry which is preliminary data.</text>
</comment>